<dbReference type="InParanoid" id="E8MZ50"/>
<dbReference type="SUPFAM" id="SSF52833">
    <property type="entry name" value="Thioredoxin-like"/>
    <property type="match status" value="1"/>
</dbReference>
<evidence type="ECO:0000259" key="6">
    <source>
        <dbReference type="PROSITE" id="PS50072"/>
    </source>
</evidence>
<feature type="signal peptide" evidence="5">
    <location>
        <begin position="1"/>
        <end position="21"/>
    </location>
</feature>
<keyword evidence="8" id="KW-1185">Reference proteome</keyword>
<dbReference type="PROSITE" id="PS50072">
    <property type="entry name" value="CSA_PPIASE_2"/>
    <property type="match status" value="1"/>
</dbReference>
<keyword evidence="4 7" id="KW-0413">Isomerase</keyword>
<dbReference type="InterPro" id="IPR044666">
    <property type="entry name" value="Cyclophilin_A-like"/>
</dbReference>
<dbReference type="Pfam" id="PF00160">
    <property type="entry name" value="Pro_isomerase"/>
    <property type="match status" value="1"/>
</dbReference>
<protein>
    <recommendedName>
        <fullName evidence="2">peptidylprolyl isomerase</fullName>
        <ecNumber evidence="2">5.2.1.8</ecNumber>
    </recommendedName>
</protein>
<dbReference type="SUPFAM" id="SSF50891">
    <property type="entry name" value="Cyclophilin-like"/>
    <property type="match status" value="1"/>
</dbReference>
<dbReference type="GO" id="GO:0003755">
    <property type="term" value="F:peptidyl-prolyl cis-trans isomerase activity"/>
    <property type="evidence" value="ECO:0007669"/>
    <property type="project" value="UniProtKB-KW"/>
</dbReference>
<dbReference type="AlphaFoldDB" id="E8MZ50"/>
<evidence type="ECO:0000256" key="2">
    <source>
        <dbReference type="ARBA" id="ARBA00013194"/>
    </source>
</evidence>
<feature type="chain" id="PRO_5003225340" description="peptidylprolyl isomerase" evidence="5">
    <location>
        <begin position="22"/>
        <end position="422"/>
    </location>
</feature>
<feature type="domain" description="PPIase cyclophilin-type" evidence="6">
    <location>
        <begin position="267"/>
        <end position="413"/>
    </location>
</feature>
<evidence type="ECO:0000256" key="1">
    <source>
        <dbReference type="ARBA" id="ARBA00002388"/>
    </source>
</evidence>
<evidence type="ECO:0000313" key="7">
    <source>
        <dbReference type="EMBL" id="BAJ62193.1"/>
    </source>
</evidence>
<dbReference type="PANTHER" id="PTHR45625:SF4">
    <property type="entry name" value="PEPTIDYLPROLYL ISOMERASE DOMAIN AND WD REPEAT-CONTAINING PROTEIN 1"/>
    <property type="match status" value="1"/>
</dbReference>
<dbReference type="STRING" id="926569.ANT_01590"/>
<dbReference type="InterPro" id="IPR036249">
    <property type="entry name" value="Thioredoxin-like_sf"/>
</dbReference>
<dbReference type="PRINTS" id="PR00153">
    <property type="entry name" value="CSAPPISMRASE"/>
</dbReference>
<sequence>MKLRWQWMMLALCLSSLGMLAGGCSPAPAPLSPQPSPSATLALNIPKTTPLPETMDCVLVSVEPTPTPSTEPPLFPPPSAQDWTQGPENAVLTFIEYTDLQAPASLALDWSLTRLRERYPEKVRRVFRHFPLPANDKSLLAGAAAEAAGAQGKFWEMTHLLLERQEEWTPLPEAEFRAWLEARAADLALDVPTFLSALDDPAIRLSLQQAQEEGFRLGIPTMPFVLVNQRMYQGPRDYRSLETLLLLEDLKSRQFRQCPPFVIDPARTYVAVLETTQGELRIQLFADQAPQTVNNFVFLARQGWYDGVLFHRVLPGYIAQSGDPSGSGFGTPGYAFADELNALRFDQPGRVAMANAGPNSNGSQFFIAYTALPDLDGQYPIFGQVIEGLEVLNRLTPRDPSSPADLPEGDRILRVRILEAAP</sequence>
<dbReference type="EC" id="5.2.1.8" evidence="2"/>
<accession>E8MZ50</accession>
<dbReference type="HOGENOM" id="CLU_649951_0_0_0"/>
<dbReference type="InterPro" id="IPR012336">
    <property type="entry name" value="Thioredoxin-like_fold"/>
</dbReference>
<dbReference type="EMBL" id="AP012029">
    <property type="protein sequence ID" value="BAJ62193.1"/>
    <property type="molecule type" value="Genomic_DNA"/>
</dbReference>
<evidence type="ECO:0000313" key="8">
    <source>
        <dbReference type="Proteomes" id="UP000008922"/>
    </source>
</evidence>
<evidence type="ECO:0000256" key="3">
    <source>
        <dbReference type="ARBA" id="ARBA00023110"/>
    </source>
</evidence>
<proteinExistence type="predicted"/>
<dbReference type="Gene3D" id="3.40.30.10">
    <property type="entry name" value="Glutaredoxin"/>
    <property type="match status" value="1"/>
</dbReference>
<dbReference type="RefSeq" id="WP_013558591.1">
    <property type="nucleotide sequence ID" value="NC_014960.1"/>
</dbReference>
<dbReference type="Pfam" id="PF13462">
    <property type="entry name" value="Thioredoxin_4"/>
    <property type="match status" value="1"/>
</dbReference>
<dbReference type="InterPro" id="IPR029000">
    <property type="entry name" value="Cyclophilin-like_dom_sf"/>
</dbReference>
<evidence type="ECO:0000256" key="4">
    <source>
        <dbReference type="ARBA" id="ARBA00023235"/>
    </source>
</evidence>
<dbReference type="KEGG" id="atm:ANT_01590"/>
<dbReference type="Gene3D" id="2.40.100.10">
    <property type="entry name" value="Cyclophilin-like"/>
    <property type="match status" value="1"/>
</dbReference>
<dbReference type="Proteomes" id="UP000008922">
    <property type="component" value="Chromosome"/>
</dbReference>
<gene>
    <name evidence="7" type="primary">ppiB</name>
    <name evidence="7" type="ordered locus">ANT_01590</name>
</gene>
<reference evidence="7 8" key="1">
    <citation type="submission" date="2010-12" db="EMBL/GenBank/DDBJ databases">
        <title>Whole genome sequence of Anaerolinea thermophila UNI-1.</title>
        <authorList>
            <person name="Narita-Yamada S."/>
            <person name="Kishi E."/>
            <person name="Watanabe Y."/>
            <person name="Takasaki K."/>
            <person name="Ankai A."/>
            <person name="Oguchi A."/>
            <person name="Fukui S."/>
            <person name="Takahashi M."/>
            <person name="Yashiro I."/>
            <person name="Hosoyama A."/>
            <person name="Sekiguchi Y."/>
            <person name="Hanada S."/>
            <person name="Fujita N."/>
        </authorList>
    </citation>
    <scope>NUCLEOTIDE SEQUENCE [LARGE SCALE GENOMIC DNA]</scope>
    <source>
        <strain evidence="8">DSM 14523 / JCM 11388 / NBRC 100420 / UNI-1</strain>
    </source>
</reference>
<keyword evidence="5" id="KW-0732">Signal</keyword>
<dbReference type="InterPro" id="IPR002130">
    <property type="entry name" value="Cyclophilin-type_PPIase_dom"/>
</dbReference>
<keyword evidence="3" id="KW-0697">Rotamase</keyword>
<dbReference type="PROSITE" id="PS51257">
    <property type="entry name" value="PROKAR_LIPOPROTEIN"/>
    <property type="match status" value="1"/>
</dbReference>
<evidence type="ECO:0000256" key="5">
    <source>
        <dbReference type="SAM" id="SignalP"/>
    </source>
</evidence>
<name>E8MZ50_ANATU</name>
<dbReference type="CDD" id="cd00317">
    <property type="entry name" value="cyclophilin"/>
    <property type="match status" value="1"/>
</dbReference>
<comment type="function">
    <text evidence="1">PPIases accelerate the folding of proteins. It catalyzes the cis-trans isomerization of proline imidic peptide bonds in oligopeptides.</text>
</comment>
<dbReference type="PANTHER" id="PTHR45625">
    <property type="entry name" value="PEPTIDYL-PROLYL CIS-TRANS ISOMERASE-RELATED"/>
    <property type="match status" value="1"/>
</dbReference>
<organism evidence="7 8">
    <name type="scientific">Anaerolinea thermophila (strain DSM 14523 / JCM 11388 / NBRC 100420 / UNI-1)</name>
    <dbReference type="NCBI Taxonomy" id="926569"/>
    <lineage>
        <taxon>Bacteria</taxon>
        <taxon>Bacillati</taxon>
        <taxon>Chloroflexota</taxon>
        <taxon>Anaerolineae</taxon>
        <taxon>Anaerolineales</taxon>
        <taxon>Anaerolineaceae</taxon>
        <taxon>Anaerolinea</taxon>
    </lineage>
</organism>
<dbReference type="eggNOG" id="COG1651">
    <property type="taxonomic scope" value="Bacteria"/>
</dbReference>
<dbReference type="eggNOG" id="COG0652">
    <property type="taxonomic scope" value="Bacteria"/>
</dbReference>